<evidence type="ECO:0000313" key="2">
    <source>
        <dbReference type="Proteomes" id="UP001642540"/>
    </source>
</evidence>
<comment type="caution">
    <text evidence="1">The sequence shown here is derived from an EMBL/GenBank/DDBJ whole genome shotgun (WGS) entry which is preliminary data.</text>
</comment>
<protein>
    <submittedName>
        <fullName evidence="1">Uncharacterized protein</fullName>
    </submittedName>
</protein>
<keyword evidence="2" id="KW-1185">Reference proteome</keyword>
<evidence type="ECO:0000313" key="1">
    <source>
        <dbReference type="EMBL" id="CAL8077077.1"/>
    </source>
</evidence>
<reference evidence="1 2" key="1">
    <citation type="submission" date="2024-08" db="EMBL/GenBank/DDBJ databases">
        <authorList>
            <person name="Cucini C."/>
            <person name="Frati F."/>
        </authorList>
    </citation>
    <scope>NUCLEOTIDE SEQUENCE [LARGE SCALE GENOMIC DNA]</scope>
</reference>
<sequence length="94" mass="10416">MAKTTTKRASTSMTESAVSAYDTELGFEKITGTRVTDDTIQLEVQVRGSDETIYIPSELKHERFSQVEVSAGSVSVGNVLKRSRTFQDLFHTVL</sequence>
<accession>A0ABP1PTM1</accession>
<dbReference type="Proteomes" id="UP001642540">
    <property type="component" value="Unassembled WGS sequence"/>
</dbReference>
<proteinExistence type="predicted"/>
<dbReference type="EMBL" id="CAXLJM020000012">
    <property type="protein sequence ID" value="CAL8077077.1"/>
    <property type="molecule type" value="Genomic_DNA"/>
</dbReference>
<gene>
    <name evidence="1" type="ORF">ODALV1_LOCUS3689</name>
</gene>
<organism evidence="1 2">
    <name type="scientific">Orchesella dallaii</name>
    <dbReference type="NCBI Taxonomy" id="48710"/>
    <lineage>
        <taxon>Eukaryota</taxon>
        <taxon>Metazoa</taxon>
        <taxon>Ecdysozoa</taxon>
        <taxon>Arthropoda</taxon>
        <taxon>Hexapoda</taxon>
        <taxon>Collembola</taxon>
        <taxon>Entomobryomorpha</taxon>
        <taxon>Entomobryoidea</taxon>
        <taxon>Orchesellidae</taxon>
        <taxon>Orchesellinae</taxon>
        <taxon>Orchesella</taxon>
    </lineage>
</organism>
<name>A0ABP1PTM1_9HEXA</name>